<evidence type="ECO:0000313" key="1">
    <source>
        <dbReference type="EMBL" id="GAT30626.1"/>
    </source>
</evidence>
<accession>A0A146FYS0</accession>
<dbReference type="EMBL" id="BCWF01000034">
    <property type="protein sequence ID" value="GAT30626.1"/>
    <property type="molecule type" value="Genomic_DNA"/>
</dbReference>
<dbReference type="GO" id="GO:0008168">
    <property type="term" value="F:methyltransferase activity"/>
    <property type="evidence" value="ECO:0007669"/>
    <property type="project" value="UniProtKB-KW"/>
</dbReference>
<gene>
    <name evidence="1" type="ORF">RIB2604_03501860</name>
</gene>
<reference evidence="1 2" key="1">
    <citation type="journal article" date="2016" name="DNA Res.">
        <title>Genome sequence of Aspergillus luchuensis NBRC 4314.</title>
        <authorList>
            <person name="Yamada O."/>
            <person name="Machida M."/>
            <person name="Hosoyama A."/>
            <person name="Goto M."/>
            <person name="Takahashi T."/>
            <person name="Futagami T."/>
            <person name="Yamagata Y."/>
            <person name="Takeuchi M."/>
            <person name="Kobayashi T."/>
            <person name="Koike H."/>
            <person name="Abe K."/>
            <person name="Asai K."/>
            <person name="Arita M."/>
            <person name="Fujita N."/>
            <person name="Fukuda K."/>
            <person name="Higa K."/>
            <person name="Horikawa H."/>
            <person name="Ishikawa T."/>
            <person name="Jinno K."/>
            <person name="Kato Y."/>
            <person name="Kirimura K."/>
            <person name="Mizutani O."/>
            <person name="Nakasone K."/>
            <person name="Sano M."/>
            <person name="Shiraishi Y."/>
            <person name="Tsukahara M."/>
            <person name="Gomi K."/>
        </authorList>
    </citation>
    <scope>NUCLEOTIDE SEQUENCE [LARGE SCALE GENOMIC DNA]</scope>
    <source>
        <strain evidence="1 2">RIB 2604</strain>
    </source>
</reference>
<proteinExistence type="predicted"/>
<reference evidence="2" key="2">
    <citation type="submission" date="2016-02" db="EMBL/GenBank/DDBJ databases">
        <title>Genome sequencing of Aspergillus luchuensis NBRC 4314.</title>
        <authorList>
            <person name="Yamada O."/>
        </authorList>
    </citation>
    <scope>NUCLEOTIDE SEQUENCE [LARGE SCALE GENOMIC DNA]</scope>
    <source>
        <strain evidence="2">RIB 2604</strain>
    </source>
</reference>
<protein>
    <submittedName>
        <fullName evidence="1">Methyltransferase LaeA</fullName>
    </submittedName>
</protein>
<keyword evidence="1" id="KW-0489">Methyltransferase</keyword>
<name>A0A146FYS0_ASPKA</name>
<dbReference type="GO" id="GO:0032259">
    <property type="term" value="P:methylation"/>
    <property type="evidence" value="ECO:0007669"/>
    <property type="project" value="UniProtKB-KW"/>
</dbReference>
<sequence length="58" mass="6511">MINLAFIGQQKTTFSPPKSGSMWQGNITSIYAHLGDGDEDFFGRSKTYLLRWDVEIAA</sequence>
<dbReference type="AlphaFoldDB" id="A0A146FYS0"/>
<evidence type="ECO:0000313" key="2">
    <source>
        <dbReference type="Proteomes" id="UP000075230"/>
    </source>
</evidence>
<comment type="caution">
    <text evidence="1">The sequence shown here is derived from an EMBL/GenBank/DDBJ whole genome shotgun (WGS) entry which is preliminary data.</text>
</comment>
<dbReference type="Proteomes" id="UP000075230">
    <property type="component" value="Unassembled WGS sequence"/>
</dbReference>
<organism evidence="1 2">
    <name type="scientific">Aspergillus kawachii</name>
    <name type="common">White koji mold</name>
    <name type="synonym">Aspergillus awamori var. kawachi</name>
    <dbReference type="NCBI Taxonomy" id="1069201"/>
    <lineage>
        <taxon>Eukaryota</taxon>
        <taxon>Fungi</taxon>
        <taxon>Dikarya</taxon>
        <taxon>Ascomycota</taxon>
        <taxon>Pezizomycotina</taxon>
        <taxon>Eurotiomycetes</taxon>
        <taxon>Eurotiomycetidae</taxon>
        <taxon>Eurotiales</taxon>
        <taxon>Aspergillaceae</taxon>
        <taxon>Aspergillus</taxon>
        <taxon>Aspergillus subgen. Circumdati</taxon>
    </lineage>
</organism>
<keyword evidence="1" id="KW-0808">Transferase</keyword>